<dbReference type="STRING" id="244447.ENSCSEP00000002440"/>
<evidence type="ECO:0000313" key="6">
    <source>
        <dbReference type="Proteomes" id="UP000265120"/>
    </source>
</evidence>
<dbReference type="GO" id="GO:0006508">
    <property type="term" value="P:proteolysis"/>
    <property type="evidence" value="ECO:0007669"/>
    <property type="project" value="InterPro"/>
</dbReference>
<dbReference type="PRINTS" id="PR00376">
    <property type="entry name" value="IL1BCENZYME"/>
</dbReference>
<dbReference type="GeneTree" id="ENSGT00940000164699"/>
<dbReference type="InterPro" id="IPR029030">
    <property type="entry name" value="Caspase-like_dom_sf"/>
</dbReference>
<dbReference type="PANTHER" id="PTHR22576">
    <property type="entry name" value="MUCOSA ASSOCIATED LYMPHOID TISSUE LYMPHOMA TRANSLOCATION PROTEIN 1/PARACASPASE"/>
    <property type="match status" value="1"/>
</dbReference>
<protein>
    <submittedName>
        <fullName evidence="5">Caspase 3, apoptosis-related cysteine peptidase-like</fullName>
    </submittedName>
</protein>
<dbReference type="AlphaFoldDB" id="A0A3P8UQA5"/>
<sequence>RPVQDCFLCVLSSHGEEGCIFGADGNVVWLSQIFSCFDNQVMQNKVKFFLIQACRGYKLDDGVEIDSVDGEGSSFSQQLDVPVDTAVMYATAPYGAFMHPLGSVFLQTFCTLLEKEGNREMELTRLMTRLAHSVAYNFQARGPVLGGKKEMPCLLTRMTREI</sequence>
<dbReference type="SUPFAM" id="SSF52129">
    <property type="entry name" value="Caspase-like"/>
    <property type="match status" value="1"/>
</dbReference>
<dbReference type="FunCoup" id="A0A3P8UQA5">
    <property type="interactions" value="43"/>
</dbReference>
<name>A0A3P8UQA5_CYNSE</name>
<comment type="similarity">
    <text evidence="1 2">Belongs to the peptidase C14A family.</text>
</comment>
<dbReference type="Ensembl" id="ENSCSET00000002480.1">
    <property type="protein sequence ID" value="ENSCSEP00000002440.1"/>
    <property type="gene ID" value="ENSCSEG00000001635.1"/>
</dbReference>
<dbReference type="GO" id="GO:0004197">
    <property type="term" value="F:cysteine-type endopeptidase activity"/>
    <property type="evidence" value="ECO:0007669"/>
    <property type="project" value="InterPro"/>
</dbReference>
<accession>A0A3P8UQA5</accession>
<proteinExistence type="inferred from homology"/>
<dbReference type="Gene3D" id="3.40.50.1460">
    <property type="match status" value="1"/>
</dbReference>
<dbReference type="InterPro" id="IPR011600">
    <property type="entry name" value="Pept_C14_caspase"/>
</dbReference>
<evidence type="ECO:0000256" key="2">
    <source>
        <dbReference type="RuleBase" id="RU003971"/>
    </source>
</evidence>
<reference evidence="5" key="3">
    <citation type="submission" date="2025-09" db="UniProtKB">
        <authorList>
            <consortium name="Ensembl"/>
        </authorList>
    </citation>
    <scope>IDENTIFICATION</scope>
</reference>
<dbReference type="Pfam" id="PF00656">
    <property type="entry name" value="Peptidase_C14"/>
    <property type="match status" value="1"/>
</dbReference>
<dbReference type="SMART" id="SM00115">
    <property type="entry name" value="CASc"/>
    <property type="match status" value="1"/>
</dbReference>
<dbReference type="InterPro" id="IPR052039">
    <property type="entry name" value="Caspase-related_regulators"/>
</dbReference>
<feature type="domain" description="Caspase family p10" evidence="3">
    <location>
        <begin position="102"/>
        <end position="162"/>
    </location>
</feature>
<dbReference type="PROSITE" id="PS50208">
    <property type="entry name" value="CASPASE_P20"/>
    <property type="match status" value="1"/>
</dbReference>
<dbReference type="InterPro" id="IPR015917">
    <property type="entry name" value="Pept_C14A"/>
</dbReference>
<dbReference type="InterPro" id="IPR002138">
    <property type="entry name" value="Pept_C14_p10"/>
</dbReference>
<dbReference type="Proteomes" id="UP000265120">
    <property type="component" value="Chromosome 14"/>
</dbReference>
<evidence type="ECO:0000259" key="3">
    <source>
        <dbReference type="PROSITE" id="PS50207"/>
    </source>
</evidence>
<evidence type="ECO:0000259" key="4">
    <source>
        <dbReference type="PROSITE" id="PS50208"/>
    </source>
</evidence>
<dbReference type="InParanoid" id="A0A3P8UQA5"/>
<dbReference type="PROSITE" id="PS50207">
    <property type="entry name" value="CASPASE_P10"/>
    <property type="match status" value="1"/>
</dbReference>
<evidence type="ECO:0000256" key="1">
    <source>
        <dbReference type="ARBA" id="ARBA00010134"/>
    </source>
</evidence>
<dbReference type="PANTHER" id="PTHR22576:SF41">
    <property type="entry name" value="CASPASE 14, APOPTOSIS-RELATED CYSTEINE PEPTIDASE"/>
    <property type="match status" value="1"/>
</dbReference>
<dbReference type="InterPro" id="IPR001309">
    <property type="entry name" value="Pept_C14_p20"/>
</dbReference>
<reference evidence="5" key="2">
    <citation type="submission" date="2025-08" db="UniProtKB">
        <authorList>
            <consortium name="Ensembl"/>
        </authorList>
    </citation>
    <scope>IDENTIFICATION</scope>
</reference>
<evidence type="ECO:0000313" key="5">
    <source>
        <dbReference type="Ensembl" id="ENSCSEP00000002440.1"/>
    </source>
</evidence>
<dbReference type="OMA" id="ENTMYLC"/>
<feature type="domain" description="Caspase family p20" evidence="4">
    <location>
        <begin position="1"/>
        <end position="58"/>
    </location>
</feature>
<organism evidence="5 6">
    <name type="scientific">Cynoglossus semilaevis</name>
    <name type="common">Tongue sole</name>
    <dbReference type="NCBI Taxonomy" id="244447"/>
    <lineage>
        <taxon>Eukaryota</taxon>
        <taxon>Metazoa</taxon>
        <taxon>Chordata</taxon>
        <taxon>Craniata</taxon>
        <taxon>Vertebrata</taxon>
        <taxon>Euteleostomi</taxon>
        <taxon>Actinopterygii</taxon>
        <taxon>Neopterygii</taxon>
        <taxon>Teleostei</taxon>
        <taxon>Neoteleostei</taxon>
        <taxon>Acanthomorphata</taxon>
        <taxon>Carangaria</taxon>
        <taxon>Pleuronectiformes</taxon>
        <taxon>Pleuronectoidei</taxon>
        <taxon>Cynoglossidae</taxon>
        <taxon>Cynoglossinae</taxon>
        <taxon>Cynoglossus</taxon>
    </lineage>
</organism>
<keyword evidence="6" id="KW-1185">Reference proteome</keyword>
<reference evidence="5 6" key="1">
    <citation type="journal article" date="2014" name="Nat. Genet.">
        <title>Whole-genome sequence of a flatfish provides insights into ZW sex chromosome evolution and adaptation to a benthic lifestyle.</title>
        <authorList>
            <person name="Chen S."/>
            <person name="Zhang G."/>
            <person name="Shao C."/>
            <person name="Huang Q."/>
            <person name="Liu G."/>
            <person name="Zhang P."/>
            <person name="Song W."/>
            <person name="An N."/>
            <person name="Chalopin D."/>
            <person name="Volff J.N."/>
            <person name="Hong Y."/>
            <person name="Li Q."/>
            <person name="Sha Z."/>
            <person name="Zhou H."/>
            <person name="Xie M."/>
            <person name="Yu Q."/>
            <person name="Liu Y."/>
            <person name="Xiang H."/>
            <person name="Wang N."/>
            <person name="Wu K."/>
            <person name="Yang C."/>
            <person name="Zhou Q."/>
            <person name="Liao X."/>
            <person name="Yang L."/>
            <person name="Hu Q."/>
            <person name="Zhang J."/>
            <person name="Meng L."/>
            <person name="Jin L."/>
            <person name="Tian Y."/>
            <person name="Lian J."/>
            <person name="Yang J."/>
            <person name="Miao G."/>
            <person name="Liu S."/>
            <person name="Liang Z."/>
            <person name="Yan F."/>
            <person name="Li Y."/>
            <person name="Sun B."/>
            <person name="Zhang H."/>
            <person name="Zhang J."/>
            <person name="Zhu Y."/>
            <person name="Du M."/>
            <person name="Zhao Y."/>
            <person name="Schartl M."/>
            <person name="Tang Q."/>
            <person name="Wang J."/>
        </authorList>
    </citation>
    <scope>NUCLEOTIDE SEQUENCE</scope>
</reference>